<dbReference type="SUPFAM" id="SSF46785">
    <property type="entry name" value="Winged helix' DNA-binding domain"/>
    <property type="match status" value="1"/>
</dbReference>
<proteinExistence type="predicted"/>
<dbReference type="GO" id="GO:0003677">
    <property type="term" value="F:DNA binding"/>
    <property type="evidence" value="ECO:0007669"/>
    <property type="project" value="UniProtKB-KW"/>
</dbReference>
<dbReference type="PANTHER" id="PTHR43537:SF5">
    <property type="entry name" value="UXU OPERON TRANSCRIPTIONAL REGULATOR"/>
    <property type="match status" value="1"/>
</dbReference>
<feature type="domain" description="HTH gntR-type" evidence="5">
    <location>
        <begin position="22"/>
        <end position="92"/>
    </location>
</feature>
<dbReference type="InterPro" id="IPR011711">
    <property type="entry name" value="GntR_C"/>
</dbReference>
<dbReference type="PRINTS" id="PR00035">
    <property type="entry name" value="HTHGNTR"/>
</dbReference>
<dbReference type="PANTHER" id="PTHR43537">
    <property type="entry name" value="TRANSCRIPTIONAL REGULATOR, GNTR FAMILY"/>
    <property type="match status" value="1"/>
</dbReference>
<dbReference type="InterPro" id="IPR036388">
    <property type="entry name" value="WH-like_DNA-bd_sf"/>
</dbReference>
<dbReference type="EMBL" id="QLMK01000003">
    <property type="protein sequence ID" value="RAK31053.1"/>
    <property type="molecule type" value="Genomic_DNA"/>
</dbReference>
<dbReference type="SMART" id="SM00895">
    <property type="entry name" value="FCD"/>
    <property type="match status" value="1"/>
</dbReference>
<keyword evidence="3" id="KW-0804">Transcription</keyword>
<dbReference type="Pfam" id="PF07729">
    <property type="entry name" value="FCD"/>
    <property type="match status" value="1"/>
</dbReference>
<dbReference type="InterPro" id="IPR000524">
    <property type="entry name" value="Tscrpt_reg_HTH_GntR"/>
</dbReference>
<evidence type="ECO:0000313" key="7">
    <source>
        <dbReference type="Proteomes" id="UP000249453"/>
    </source>
</evidence>
<dbReference type="SMART" id="SM00345">
    <property type="entry name" value="HTH_GNTR"/>
    <property type="match status" value="1"/>
</dbReference>
<dbReference type="Gene3D" id="1.10.10.10">
    <property type="entry name" value="Winged helix-like DNA-binding domain superfamily/Winged helix DNA-binding domain"/>
    <property type="match status" value="1"/>
</dbReference>
<keyword evidence="2 6" id="KW-0238">DNA-binding</keyword>
<reference evidence="6 7" key="1">
    <citation type="submission" date="2018-06" db="EMBL/GenBank/DDBJ databases">
        <title>Genomic Encyclopedia of Type Strains, Phase IV (KMG-IV): sequencing the most valuable type-strain genomes for metagenomic binning, comparative biology and taxonomic classification.</title>
        <authorList>
            <person name="Goeker M."/>
        </authorList>
    </citation>
    <scope>NUCLEOTIDE SEQUENCE [LARGE SCALE GENOMIC DNA]</scope>
    <source>
        <strain evidence="6 7">DSM 26720</strain>
    </source>
</reference>
<sequence>MTITDRKSDHNIRPNDKPVRSRRRSDEIADRIKDLIQTDELKPGDRLPQEKQLIDEFKAAKGTVREAMKALETQGLIATRSGPGGGAFVSEPSSQHVVEMLGSYFLFDPPSLEEIYTLRKLLEPEVASLLAGRLSPEDIMRLENTMRIYDRPAIDLDDQYRQRIAELDFHAILARLCPNRLLGLLCGLTHDLLRKHPTACAIYADPSPASRVEGLVFQHKLLAALVEDRREDARRIALEHMISAENYMISKACDIGLIEKKFANIGTIQAPSH</sequence>
<evidence type="ECO:0000256" key="2">
    <source>
        <dbReference type="ARBA" id="ARBA00023125"/>
    </source>
</evidence>
<name>A0A364JWN9_9HYPH</name>
<evidence type="ECO:0000256" key="1">
    <source>
        <dbReference type="ARBA" id="ARBA00023015"/>
    </source>
</evidence>
<organism evidence="6 7">
    <name type="scientific">Falsochrobactrum ovis</name>
    <dbReference type="NCBI Taxonomy" id="1293442"/>
    <lineage>
        <taxon>Bacteria</taxon>
        <taxon>Pseudomonadati</taxon>
        <taxon>Pseudomonadota</taxon>
        <taxon>Alphaproteobacteria</taxon>
        <taxon>Hyphomicrobiales</taxon>
        <taxon>Brucellaceae</taxon>
        <taxon>Falsochrobactrum</taxon>
    </lineage>
</organism>
<dbReference type="SUPFAM" id="SSF48008">
    <property type="entry name" value="GntR ligand-binding domain-like"/>
    <property type="match status" value="1"/>
</dbReference>
<comment type="caution">
    <text evidence="6">The sequence shown here is derived from an EMBL/GenBank/DDBJ whole genome shotgun (WGS) entry which is preliminary data.</text>
</comment>
<evidence type="ECO:0000256" key="3">
    <source>
        <dbReference type="ARBA" id="ARBA00023163"/>
    </source>
</evidence>
<gene>
    <name evidence="6" type="ORF">C7374_103192</name>
</gene>
<evidence type="ECO:0000313" key="6">
    <source>
        <dbReference type="EMBL" id="RAK31053.1"/>
    </source>
</evidence>
<dbReference type="AlphaFoldDB" id="A0A364JWN9"/>
<dbReference type="PROSITE" id="PS50949">
    <property type="entry name" value="HTH_GNTR"/>
    <property type="match status" value="1"/>
</dbReference>
<dbReference type="OrthoDB" id="7989071at2"/>
<feature type="region of interest" description="Disordered" evidence="4">
    <location>
        <begin position="1"/>
        <end position="25"/>
    </location>
</feature>
<keyword evidence="7" id="KW-1185">Reference proteome</keyword>
<dbReference type="CDD" id="cd07377">
    <property type="entry name" value="WHTH_GntR"/>
    <property type="match status" value="1"/>
</dbReference>
<accession>A0A364JWN9</accession>
<evidence type="ECO:0000256" key="4">
    <source>
        <dbReference type="SAM" id="MobiDB-lite"/>
    </source>
</evidence>
<dbReference type="Pfam" id="PF00392">
    <property type="entry name" value="GntR"/>
    <property type="match status" value="1"/>
</dbReference>
<evidence type="ECO:0000259" key="5">
    <source>
        <dbReference type="PROSITE" id="PS50949"/>
    </source>
</evidence>
<dbReference type="InterPro" id="IPR008920">
    <property type="entry name" value="TF_FadR/GntR_C"/>
</dbReference>
<protein>
    <submittedName>
        <fullName evidence="6">DNA-binding FadR family transcriptional regulator</fullName>
    </submittedName>
</protein>
<dbReference type="InterPro" id="IPR036390">
    <property type="entry name" value="WH_DNA-bd_sf"/>
</dbReference>
<dbReference type="Proteomes" id="UP000249453">
    <property type="component" value="Unassembled WGS sequence"/>
</dbReference>
<dbReference type="RefSeq" id="WP_111574813.1">
    <property type="nucleotide sequence ID" value="NZ_JBHEEY010000002.1"/>
</dbReference>
<dbReference type="Gene3D" id="1.20.120.530">
    <property type="entry name" value="GntR ligand-binding domain-like"/>
    <property type="match status" value="1"/>
</dbReference>
<dbReference type="GO" id="GO:0003700">
    <property type="term" value="F:DNA-binding transcription factor activity"/>
    <property type="evidence" value="ECO:0007669"/>
    <property type="project" value="InterPro"/>
</dbReference>
<keyword evidence="1" id="KW-0805">Transcription regulation</keyword>